<protein>
    <recommendedName>
        <fullName evidence="4">Lipocalin-like domain-containing protein</fullName>
    </recommendedName>
</protein>
<dbReference type="AlphaFoldDB" id="A0A4Z0MSD7"/>
<sequence length="150" mass="16806">MPRTLTIPFLALLLALTGLTTGCDHFVDPSCGCTPPPLPTFTATQLTQTSTWWLQEIRTSTQTVKGNDIKDRFSLSFQTDGSYTQTLLSDETHYQGTWMLMGTRNSTLHTVDHKGDTQEYTLQGANPEVLYYSRLDKNGQATNYTFTAKQ</sequence>
<dbReference type="EMBL" id="SRKZ01000001">
    <property type="protein sequence ID" value="TGD82713.1"/>
    <property type="molecule type" value="Genomic_DNA"/>
</dbReference>
<feature type="chain" id="PRO_5021317100" description="Lipocalin-like domain-containing protein" evidence="1">
    <location>
        <begin position="23"/>
        <end position="150"/>
    </location>
</feature>
<dbReference type="OrthoDB" id="885549at2"/>
<keyword evidence="3" id="KW-1185">Reference proteome</keyword>
<dbReference type="Proteomes" id="UP000298284">
    <property type="component" value="Unassembled WGS sequence"/>
</dbReference>
<organism evidence="2 3">
    <name type="scientific">Hymenobacter wooponensis</name>
    <dbReference type="NCBI Taxonomy" id="1525360"/>
    <lineage>
        <taxon>Bacteria</taxon>
        <taxon>Pseudomonadati</taxon>
        <taxon>Bacteroidota</taxon>
        <taxon>Cytophagia</taxon>
        <taxon>Cytophagales</taxon>
        <taxon>Hymenobacteraceae</taxon>
        <taxon>Hymenobacter</taxon>
    </lineage>
</organism>
<dbReference type="RefSeq" id="WP_135528871.1">
    <property type="nucleotide sequence ID" value="NZ_SRKZ01000001.1"/>
</dbReference>
<name>A0A4Z0MSD7_9BACT</name>
<comment type="caution">
    <text evidence="2">The sequence shown here is derived from an EMBL/GenBank/DDBJ whole genome shotgun (WGS) entry which is preliminary data.</text>
</comment>
<accession>A0A4Z0MSD7</accession>
<proteinExistence type="predicted"/>
<keyword evidence="1" id="KW-0732">Signal</keyword>
<gene>
    <name evidence="2" type="ORF">EU557_02715</name>
</gene>
<evidence type="ECO:0000313" key="3">
    <source>
        <dbReference type="Proteomes" id="UP000298284"/>
    </source>
</evidence>
<evidence type="ECO:0000256" key="1">
    <source>
        <dbReference type="SAM" id="SignalP"/>
    </source>
</evidence>
<feature type="signal peptide" evidence="1">
    <location>
        <begin position="1"/>
        <end position="22"/>
    </location>
</feature>
<evidence type="ECO:0008006" key="4">
    <source>
        <dbReference type="Google" id="ProtNLM"/>
    </source>
</evidence>
<dbReference type="PROSITE" id="PS51257">
    <property type="entry name" value="PROKAR_LIPOPROTEIN"/>
    <property type="match status" value="1"/>
</dbReference>
<evidence type="ECO:0000313" key="2">
    <source>
        <dbReference type="EMBL" id="TGD82713.1"/>
    </source>
</evidence>
<reference evidence="2 3" key="1">
    <citation type="submission" date="2019-04" db="EMBL/GenBank/DDBJ databases">
        <authorList>
            <person name="Feng G."/>
            <person name="Zhang J."/>
            <person name="Zhu H."/>
        </authorList>
    </citation>
    <scope>NUCLEOTIDE SEQUENCE [LARGE SCALE GENOMIC DNA]</scope>
    <source>
        <strain evidence="2 3">JCM 19491</strain>
    </source>
</reference>